<gene>
    <name evidence="2" type="ORF">GCM10010420_36430</name>
</gene>
<dbReference type="EMBL" id="BAAATJ010000017">
    <property type="protein sequence ID" value="GAA2405404.1"/>
    <property type="molecule type" value="Genomic_DNA"/>
</dbReference>
<evidence type="ECO:0000313" key="2">
    <source>
        <dbReference type="EMBL" id="GAA2405404.1"/>
    </source>
</evidence>
<organism evidence="2 3">
    <name type="scientific">Streptomyces glaucosporus</name>
    <dbReference type="NCBI Taxonomy" id="284044"/>
    <lineage>
        <taxon>Bacteria</taxon>
        <taxon>Bacillati</taxon>
        <taxon>Actinomycetota</taxon>
        <taxon>Actinomycetes</taxon>
        <taxon>Kitasatosporales</taxon>
        <taxon>Streptomycetaceae</taxon>
        <taxon>Streptomyces</taxon>
    </lineage>
</organism>
<accession>A0ABN3IHU6</accession>
<proteinExistence type="predicted"/>
<protein>
    <submittedName>
        <fullName evidence="2">Uncharacterized protein</fullName>
    </submittedName>
</protein>
<name>A0ABN3IHU6_9ACTN</name>
<reference evidence="2 3" key="1">
    <citation type="journal article" date="2019" name="Int. J. Syst. Evol. Microbiol.">
        <title>The Global Catalogue of Microorganisms (GCM) 10K type strain sequencing project: providing services to taxonomists for standard genome sequencing and annotation.</title>
        <authorList>
            <consortium name="The Broad Institute Genomics Platform"/>
            <consortium name="The Broad Institute Genome Sequencing Center for Infectious Disease"/>
            <person name="Wu L."/>
            <person name="Ma J."/>
        </authorList>
    </citation>
    <scope>NUCLEOTIDE SEQUENCE [LARGE SCALE GENOMIC DNA]</scope>
    <source>
        <strain evidence="2 3">JCM 6921</strain>
    </source>
</reference>
<keyword evidence="3" id="KW-1185">Reference proteome</keyword>
<evidence type="ECO:0000313" key="3">
    <source>
        <dbReference type="Proteomes" id="UP001500058"/>
    </source>
</evidence>
<dbReference type="Proteomes" id="UP001500058">
    <property type="component" value="Unassembled WGS sequence"/>
</dbReference>
<feature type="region of interest" description="Disordered" evidence="1">
    <location>
        <begin position="132"/>
        <end position="154"/>
    </location>
</feature>
<sequence>MPKAADSGTRAVCDDLRTTGGVPGRPIMPPFADRLRVYPGGVGGRRLRRPSEQAVQGGASTRRCGVREFAGLLPCRFRHRWTGGAKVRIECRGCVTDAVFPVRITQTDPTGARRLDGVCRVVEMVRHDLENTPQDTDLVNTPGDMRNTKNPGRSSSAVAARFAKFFR</sequence>
<comment type="caution">
    <text evidence="2">The sequence shown here is derived from an EMBL/GenBank/DDBJ whole genome shotgun (WGS) entry which is preliminary data.</text>
</comment>
<evidence type="ECO:0000256" key="1">
    <source>
        <dbReference type="SAM" id="MobiDB-lite"/>
    </source>
</evidence>